<evidence type="ECO:0000256" key="1">
    <source>
        <dbReference type="ARBA" id="ARBA00004191"/>
    </source>
</evidence>
<dbReference type="PANTHER" id="PTHR31321">
    <property type="entry name" value="ACYL-COA THIOESTER HYDROLASE YBHC-RELATED"/>
    <property type="match status" value="1"/>
</dbReference>
<dbReference type="Gene3D" id="2.160.20.10">
    <property type="entry name" value="Single-stranded right-handed beta-helix, Pectin lyase-like"/>
    <property type="match status" value="1"/>
</dbReference>
<dbReference type="GO" id="GO:0045490">
    <property type="term" value="P:pectin catabolic process"/>
    <property type="evidence" value="ECO:0007669"/>
    <property type="project" value="UniProtKB-UniRule"/>
</dbReference>
<keyword evidence="6 12" id="KW-0378">Hydrolase</keyword>
<dbReference type="Pfam" id="PF01095">
    <property type="entry name" value="Pectinesterase"/>
    <property type="match status" value="1"/>
</dbReference>
<comment type="function">
    <text evidence="10">Acts in the modification of cell walls via demethylesterification of cell wall pectin.</text>
</comment>
<gene>
    <name evidence="15" type="primary">LOC113854343</name>
</gene>
<dbReference type="Proteomes" id="UP000694853">
    <property type="component" value="Unplaced"/>
</dbReference>
<sequence>MNCSNPPKVIYVNESGQRGTFKTIQSAIESLPKPNSQWTHIRISAGTYTETVFISKQRACLYLEGGGSSSTIVTSSGHDRMSTSFTFASLADDIVVKGISFVNSYNRPPYAQLSKGNLPALAAKIEGDRTAFYNCSFKGVQDTLWDCKGRHYFKHCYIQGAIDFIFGDAQSIYEKSVIYFTLGGDGPKGHDGTITAQKRGSMDSPTGFVIKECNISGNGRAQLGRAYGPFSRVIIANSTLSDVVRPEGWSAWGQVGHEANLTFVEEGNSGVGANQSKRVSWMKHLDANELNKFLNISYIDQEGWITKQPIYYY</sequence>
<dbReference type="SUPFAM" id="SSF51126">
    <property type="entry name" value="Pectin lyase-like"/>
    <property type="match status" value="1"/>
</dbReference>
<accession>A0A8B8KBI6</accession>
<evidence type="ECO:0000256" key="10">
    <source>
        <dbReference type="ARBA" id="ARBA00057335"/>
    </source>
</evidence>
<feature type="active site" evidence="11">
    <location>
        <position position="163"/>
    </location>
</feature>
<dbReference type="GO" id="GO:0042545">
    <property type="term" value="P:cell wall modification"/>
    <property type="evidence" value="ECO:0007669"/>
    <property type="project" value="UniProtKB-UniRule"/>
</dbReference>
<evidence type="ECO:0000313" key="14">
    <source>
        <dbReference type="Proteomes" id="UP000694853"/>
    </source>
</evidence>
<evidence type="ECO:0000256" key="8">
    <source>
        <dbReference type="ARBA" id="ARBA00023180"/>
    </source>
</evidence>
<evidence type="ECO:0000256" key="4">
    <source>
        <dbReference type="ARBA" id="ARBA00013229"/>
    </source>
</evidence>
<evidence type="ECO:0000259" key="13">
    <source>
        <dbReference type="Pfam" id="PF01095"/>
    </source>
</evidence>
<organism evidence="14 15">
    <name type="scientific">Abrus precatorius</name>
    <name type="common">Indian licorice</name>
    <name type="synonym">Glycine abrus</name>
    <dbReference type="NCBI Taxonomy" id="3816"/>
    <lineage>
        <taxon>Eukaryota</taxon>
        <taxon>Viridiplantae</taxon>
        <taxon>Streptophyta</taxon>
        <taxon>Embryophyta</taxon>
        <taxon>Tracheophyta</taxon>
        <taxon>Spermatophyta</taxon>
        <taxon>Magnoliopsida</taxon>
        <taxon>eudicotyledons</taxon>
        <taxon>Gunneridae</taxon>
        <taxon>Pentapetalae</taxon>
        <taxon>rosids</taxon>
        <taxon>fabids</taxon>
        <taxon>Fabales</taxon>
        <taxon>Fabaceae</taxon>
        <taxon>Papilionoideae</taxon>
        <taxon>50 kb inversion clade</taxon>
        <taxon>NPAAA clade</taxon>
        <taxon>indigoferoid/millettioid clade</taxon>
        <taxon>Abreae</taxon>
        <taxon>Abrus</taxon>
    </lineage>
</organism>
<evidence type="ECO:0000313" key="15">
    <source>
        <dbReference type="RefSeq" id="XP_027341091.1"/>
    </source>
</evidence>
<comment type="pathway">
    <text evidence="2 12">Glycan metabolism; pectin degradation; 2-dehydro-3-deoxy-D-gluconate from pectin: step 1/5.</text>
</comment>
<dbReference type="AlphaFoldDB" id="A0A8B8KBI6"/>
<reference evidence="14" key="1">
    <citation type="journal article" date="2019" name="Toxins">
        <title>Detection of Abrin-Like and Prepropulchellin-Like Toxin Genes and Transcripts Using Whole Genome Sequencing and Full-Length Transcript Sequencing of Abrus precatorius.</title>
        <authorList>
            <person name="Hovde B.T."/>
            <person name="Daligault H.E."/>
            <person name="Hanschen E.R."/>
            <person name="Kunde Y.A."/>
            <person name="Johnson M.B."/>
            <person name="Starkenburg S.R."/>
            <person name="Johnson S.L."/>
        </authorList>
    </citation>
    <scope>NUCLEOTIDE SEQUENCE [LARGE SCALE GENOMIC DNA]</scope>
</reference>
<evidence type="ECO:0000256" key="3">
    <source>
        <dbReference type="ARBA" id="ARBA00008891"/>
    </source>
</evidence>
<comment type="similarity">
    <text evidence="3">Belongs to the pectinesterase family.</text>
</comment>
<comment type="catalytic activity">
    <reaction evidence="9 12">
        <text>[(1-&gt;4)-alpha-D-galacturonosyl methyl ester](n) + n H2O = [(1-&gt;4)-alpha-D-galacturonosyl](n) + n methanol + n H(+)</text>
        <dbReference type="Rhea" id="RHEA:22380"/>
        <dbReference type="Rhea" id="RHEA-COMP:14570"/>
        <dbReference type="Rhea" id="RHEA-COMP:14573"/>
        <dbReference type="ChEBI" id="CHEBI:15377"/>
        <dbReference type="ChEBI" id="CHEBI:15378"/>
        <dbReference type="ChEBI" id="CHEBI:17790"/>
        <dbReference type="ChEBI" id="CHEBI:140522"/>
        <dbReference type="ChEBI" id="CHEBI:140523"/>
        <dbReference type="EC" id="3.1.1.11"/>
    </reaction>
</comment>
<dbReference type="PANTHER" id="PTHR31321:SF134">
    <property type="entry name" value="PECTINESTERASE"/>
    <property type="match status" value="1"/>
</dbReference>
<evidence type="ECO:0000256" key="12">
    <source>
        <dbReference type="RuleBase" id="RU000589"/>
    </source>
</evidence>
<dbReference type="InterPro" id="IPR012334">
    <property type="entry name" value="Pectin_lyas_fold"/>
</dbReference>
<dbReference type="GeneID" id="113854343"/>
<reference evidence="15" key="2">
    <citation type="submission" date="2025-08" db="UniProtKB">
        <authorList>
            <consortium name="RefSeq"/>
        </authorList>
    </citation>
    <scope>IDENTIFICATION</scope>
    <source>
        <tissue evidence="15">Young leaves</tissue>
    </source>
</reference>
<keyword evidence="8" id="KW-0325">Glycoprotein</keyword>
<dbReference type="FunFam" id="2.160.20.10:FF:000013">
    <property type="entry name" value="Pectinesterase"/>
    <property type="match status" value="1"/>
</dbReference>
<dbReference type="InterPro" id="IPR033131">
    <property type="entry name" value="Pectinesterase_Asp_AS"/>
</dbReference>
<dbReference type="RefSeq" id="XP_027341091.1">
    <property type="nucleotide sequence ID" value="XM_027485290.1"/>
</dbReference>
<evidence type="ECO:0000256" key="2">
    <source>
        <dbReference type="ARBA" id="ARBA00005184"/>
    </source>
</evidence>
<dbReference type="InterPro" id="IPR011050">
    <property type="entry name" value="Pectin_lyase_fold/virulence"/>
</dbReference>
<evidence type="ECO:0000256" key="9">
    <source>
        <dbReference type="ARBA" id="ARBA00047928"/>
    </source>
</evidence>
<evidence type="ECO:0000256" key="6">
    <source>
        <dbReference type="ARBA" id="ARBA00022801"/>
    </source>
</evidence>
<keyword evidence="5" id="KW-0134">Cell wall</keyword>
<dbReference type="EC" id="3.1.1.11" evidence="4 12"/>
<feature type="domain" description="Pectinesterase catalytic" evidence="13">
    <location>
        <begin position="17"/>
        <end position="300"/>
    </location>
</feature>
<dbReference type="KEGG" id="aprc:113854343"/>
<comment type="subcellular location">
    <subcellularLocation>
        <location evidence="1">Secreted</location>
        <location evidence="1">Cell wall</location>
    </subcellularLocation>
</comment>
<keyword evidence="5" id="KW-0964">Secreted</keyword>
<protein>
    <recommendedName>
        <fullName evidence="4 12">Pectinesterase</fullName>
        <ecNumber evidence="4 12">3.1.1.11</ecNumber>
    </recommendedName>
</protein>
<proteinExistence type="inferred from homology"/>
<evidence type="ECO:0000256" key="11">
    <source>
        <dbReference type="PROSITE-ProRule" id="PRU10040"/>
    </source>
</evidence>
<name>A0A8B8KBI6_ABRPR</name>
<keyword evidence="14" id="KW-1185">Reference proteome</keyword>
<evidence type="ECO:0000256" key="7">
    <source>
        <dbReference type="ARBA" id="ARBA00023085"/>
    </source>
</evidence>
<dbReference type="GO" id="GO:0030599">
    <property type="term" value="F:pectinesterase activity"/>
    <property type="evidence" value="ECO:0007669"/>
    <property type="project" value="UniProtKB-UniRule"/>
</dbReference>
<evidence type="ECO:0000256" key="5">
    <source>
        <dbReference type="ARBA" id="ARBA00022512"/>
    </source>
</evidence>
<dbReference type="PROSITE" id="PS00503">
    <property type="entry name" value="PECTINESTERASE_2"/>
    <property type="match status" value="1"/>
</dbReference>
<dbReference type="OrthoDB" id="2019149at2759"/>
<dbReference type="InterPro" id="IPR000070">
    <property type="entry name" value="Pectinesterase_cat"/>
</dbReference>
<dbReference type="UniPathway" id="UPA00545">
    <property type="reaction ID" value="UER00823"/>
</dbReference>
<keyword evidence="7 12" id="KW-0063">Aspartyl esterase</keyword>